<evidence type="ECO:0000256" key="2">
    <source>
        <dbReference type="RuleBase" id="RU367048"/>
    </source>
</evidence>
<feature type="compositionally biased region" description="Basic and acidic residues" evidence="3">
    <location>
        <begin position="17"/>
        <end position="27"/>
    </location>
</feature>
<keyword evidence="8" id="KW-1185">Reference proteome</keyword>
<dbReference type="InterPro" id="IPR043971">
    <property type="entry name" value="FUZ/MON1/HPS1_longin_2"/>
</dbReference>
<dbReference type="PRINTS" id="PR01546">
    <property type="entry name" value="YEAST73DUF"/>
</dbReference>
<comment type="similarity">
    <text evidence="1 2">Belongs to the MON1/SAND family.</text>
</comment>
<dbReference type="GO" id="GO:0016192">
    <property type="term" value="P:vesicle-mediated transport"/>
    <property type="evidence" value="ECO:0007669"/>
    <property type="project" value="InterPro"/>
</dbReference>
<protein>
    <recommendedName>
        <fullName evidence="2">Vacuolar fusion protein MON1 homolog</fullName>
    </recommendedName>
</protein>
<accession>A0A087UF34</accession>
<dbReference type="Pfam" id="PF19038">
    <property type="entry name" value="Fuz_longin_3"/>
    <property type="match status" value="1"/>
</dbReference>
<dbReference type="OrthoDB" id="272411at2759"/>
<evidence type="ECO:0000256" key="1">
    <source>
        <dbReference type="ARBA" id="ARBA00008968"/>
    </source>
</evidence>
<evidence type="ECO:0000313" key="7">
    <source>
        <dbReference type="EMBL" id="KFM75973.1"/>
    </source>
</evidence>
<dbReference type="AlphaFoldDB" id="A0A087UF34"/>
<evidence type="ECO:0000259" key="6">
    <source>
        <dbReference type="Pfam" id="PF19038"/>
    </source>
</evidence>
<evidence type="ECO:0000259" key="4">
    <source>
        <dbReference type="Pfam" id="PF19036"/>
    </source>
</evidence>
<dbReference type="EMBL" id="KK119542">
    <property type="protein sequence ID" value="KFM75973.1"/>
    <property type="molecule type" value="Genomic_DNA"/>
</dbReference>
<dbReference type="InterPro" id="IPR043970">
    <property type="entry name" value="FUZ/MON1/HPS1_longin_3"/>
</dbReference>
<feature type="non-terminal residue" evidence="7">
    <location>
        <position position="538"/>
    </location>
</feature>
<evidence type="ECO:0000259" key="5">
    <source>
        <dbReference type="Pfam" id="PF19037"/>
    </source>
</evidence>
<dbReference type="Pfam" id="PF19036">
    <property type="entry name" value="Fuz_longin_1"/>
    <property type="match status" value="1"/>
</dbReference>
<dbReference type="GO" id="GO:0006623">
    <property type="term" value="P:protein targeting to vacuole"/>
    <property type="evidence" value="ECO:0007669"/>
    <property type="project" value="UniProtKB-UniRule"/>
</dbReference>
<dbReference type="Proteomes" id="UP000054359">
    <property type="component" value="Unassembled WGS sequence"/>
</dbReference>
<comment type="function">
    <text evidence="2">Plays an important role in membrane trafficking through the secretory apparatus.</text>
</comment>
<dbReference type="PANTHER" id="PTHR13027">
    <property type="entry name" value="SAND PROTEIN-RELATED"/>
    <property type="match status" value="1"/>
</dbReference>
<gene>
    <name evidence="7" type="ORF">X975_24629</name>
</gene>
<dbReference type="STRING" id="407821.A0A087UF34"/>
<proteinExistence type="inferred from homology"/>
<reference evidence="7 8" key="1">
    <citation type="submission" date="2013-11" db="EMBL/GenBank/DDBJ databases">
        <title>Genome sequencing of Stegodyphus mimosarum.</title>
        <authorList>
            <person name="Bechsgaard J."/>
        </authorList>
    </citation>
    <scope>NUCLEOTIDE SEQUENCE [LARGE SCALE GENOMIC DNA]</scope>
</reference>
<name>A0A087UF34_STEMI</name>
<feature type="domain" description="FUZ/MON1/HPS1 third Longin" evidence="6">
    <location>
        <begin position="429"/>
        <end position="529"/>
    </location>
</feature>
<organism evidence="7 8">
    <name type="scientific">Stegodyphus mimosarum</name>
    <name type="common">African social velvet spider</name>
    <dbReference type="NCBI Taxonomy" id="407821"/>
    <lineage>
        <taxon>Eukaryota</taxon>
        <taxon>Metazoa</taxon>
        <taxon>Ecdysozoa</taxon>
        <taxon>Arthropoda</taxon>
        <taxon>Chelicerata</taxon>
        <taxon>Arachnida</taxon>
        <taxon>Araneae</taxon>
        <taxon>Araneomorphae</taxon>
        <taxon>Entelegynae</taxon>
        <taxon>Eresoidea</taxon>
        <taxon>Eresidae</taxon>
        <taxon>Stegodyphus</taxon>
    </lineage>
</organism>
<feature type="domain" description="FUZ/MON1/HPS1 first Longin" evidence="4">
    <location>
        <begin position="139"/>
        <end position="261"/>
    </location>
</feature>
<dbReference type="InterPro" id="IPR043972">
    <property type="entry name" value="FUZ/MON1/HPS1_longin_1"/>
</dbReference>
<feature type="domain" description="FUZ/MON1/HPS1 second Longin" evidence="5">
    <location>
        <begin position="302"/>
        <end position="399"/>
    </location>
</feature>
<dbReference type="PANTHER" id="PTHR13027:SF7">
    <property type="entry name" value="VACUOLAR FUSION PROTEIN MON1 HOMOLOG"/>
    <property type="match status" value="1"/>
</dbReference>
<evidence type="ECO:0000256" key="3">
    <source>
        <dbReference type="SAM" id="MobiDB-lite"/>
    </source>
</evidence>
<feature type="compositionally biased region" description="Polar residues" evidence="3">
    <location>
        <begin position="1"/>
        <end position="16"/>
    </location>
</feature>
<dbReference type="OMA" id="QQPFNAK"/>
<dbReference type="GO" id="GO:0035658">
    <property type="term" value="C:Mon1-Ccz1 complex"/>
    <property type="evidence" value="ECO:0007669"/>
    <property type="project" value="TreeGrafter"/>
</dbReference>
<feature type="region of interest" description="Disordered" evidence="3">
    <location>
        <begin position="1"/>
        <end position="27"/>
    </location>
</feature>
<dbReference type="InterPro" id="IPR004353">
    <property type="entry name" value="Mon1"/>
</dbReference>
<sequence>MASSEVKNESNVTISTSEHDAGKTAVEDEIELPKDFEPGASRVAVLLSTGSYEEESVSNEDFENFSRKSSCISEIEQGVSAVDLNDSLPKQALQSSDNSSKDEESKNEMVTIEAEQITGDLDKEEGNELNDPIWKQQDNHIFVLSEAGKPIYSRHGNEDHLVTLMGVMQALVSFVQQSGDMIRSIHAGDRKVVFLHRMPLILVAVSRTKASVPQLLSHLTYVYNQIVSVLTFSNLNRIFEQRRNYDLRRLLGGAEKFLDRLVDVMEKDPSFLLSAGRSLPLDSSVREVIGQTLAQYCGKIKNIVFAILLSENQLVTLVRMKKYFLHPADLHLIMNLVSASESFKSMESWIPICLPKFDSSGFLHGHISYLDEENKCCLMLLTVDKDMFFPLKECRNKIVERLKKYHCLEAIDQAVNCRGYSVSQVGITEVRHFLYKSRSTAQFTAPRVEIPYVTIEDWNHLFGLYQYLHHRMYKSARPLKMLYYSGERETMVGWHMQGFELYAAFEPLVTKVDATNAMKKIVHWIKKEEENLFIMNAP</sequence>
<feature type="region of interest" description="Disordered" evidence="3">
    <location>
        <begin position="86"/>
        <end position="108"/>
    </location>
</feature>
<dbReference type="Pfam" id="PF19037">
    <property type="entry name" value="Fuz_longin_2"/>
    <property type="match status" value="1"/>
</dbReference>
<evidence type="ECO:0000313" key="8">
    <source>
        <dbReference type="Proteomes" id="UP000054359"/>
    </source>
</evidence>